<dbReference type="InterPro" id="IPR006143">
    <property type="entry name" value="RND_pump_MFP"/>
</dbReference>
<protein>
    <submittedName>
        <fullName evidence="13">Multidrug efflux system membrane fusion protein</fullName>
    </submittedName>
</protein>
<dbReference type="PANTHER" id="PTHR30469">
    <property type="entry name" value="MULTIDRUG RESISTANCE PROTEIN MDTA"/>
    <property type="match status" value="1"/>
</dbReference>
<dbReference type="PANTHER" id="PTHR30469:SF36">
    <property type="entry name" value="BLL3903 PROTEIN"/>
    <property type="match status" value="1"/>
</dbReference>
<evidence type="ECO:0000256" key="6">
    <source>
        <dbReference type="ARBA" id="ARBA00023136"/>
    </source>
</evidence>
<keyword evidence="6" id="KW-0472">Membrane</keyword>
<gene>
    <name evidence="12" type="ORF">BJ125_102242</name>
    <name evidence="13" type="ORF">SAMN05892882_102242</name>
</gene>
<feature type="domain" description="Multidrug resistance protein MdtA-like C-terminal permuted SH3" evidence="11">
    <location>
        <begin position="321"/>
        <end position="379"/>
    </location>
</feature>
<dbReference type="Pfam" id="PF25944">
    <property type="entry name" value="Beta-barrel_RND"/>
    <property type="match status" value="1"/>
</dbReference>
<dbReference type="Gene3D" id="1.10.287.470">
    <property type="entry name" value="Helix hairpin bin"/>
    <property type="match status" value="1"/>
</dbReference>
<dbReference type="AlphaFoldDB" id="A0A336JJ40"/>
<dbReference type="InterPro" id="IPR058624">
    <property type="entry name" value="MdtA-like_HH"/>
</dbReference>
<evidence type="ECO:0000259" key="9">
    <source>
        <dbReference type="Pfam" id="PF25917"/>
    </source>
</evidence>
<dbReference type="EMBL" id="QRDT01000002">
    <property type="protein sequence ID" value="RED42072.1"/>
    <property type="molecule type" value="Genomic_DNA"/>
</dbReference>
<sequence length="411" mass="43013">MIKAGASRRAVVVGCLLLAAGASYWGWQRISGERPLGAPPAATQARSGGAAAKSAAGVRSAPVPVTVATAEKTDFPVYLSGLGTVQGFNTVVVRSRVDGQIDQIAFKEGQMVQAGDLLAQIDPRPFQATLDQAKAKKAQDEANLANAKLDLSRSVRLGEFATKQQTDTQRSTVQQLTAQIEADEAAIANAQTQLDYATIRAPISGVTGLRQVDKGNIVNAASQTGIVTIAQIEPIAVIFTAPEERVFDINRAQAAHPLQVIALSTDGKTTFAEDGTLAVVNNQVDSNSGTVRLKAVFANKNHALWPGLAVQTRLLVKTLKDVVVVPNDAVQHGTDGLYAYAVDADNKAELRKIAVGAANHHSTVIERGLEPGDRVVVGGQYKVKPGSLLAFKVADNEPAAPGSAPAVPTGK</sequence>
<evidence type="ECO:0000259" key="11">
    <source>
        <dbReference type="Pfam" id="PF25967"/>
    </source>
</evidence>
<dbReference type="Gene3D" id="2.40.30.170">
    <property type="match status" value="1"/>
</dbReference>
<feature type="domain" description="Multidrug resistance protein MdtA-like barrel-sandwich hybrid" evidence="9">
    <location>
        <begin position="89"/>
        <end position="229"/>
    </location>
</feature>
<dbReference type="EMBL" id="UFQQ01000002">
    <property type="protein sequence ID" value="SSW89432.1"/>
    <property type="molecule type" value="Genomic_DNA"/>
</dbReference>
<reference evidence="12 15" key="2">
    <citation type="submission" date="2018-07" db="EMBL/GenBank/DDBJ databases">
        <title>Genomic Encyclopedia of Archaeal and Bacterial Type Strains, Phase II (KMG-II): from individual species to whole genera.</title>
        <authorList>
            <person name="Goeker M."/>
        </authorList>
    </citation>
    <scope>NUCLEOTIDE SEQUENCE [LARGE SCALE GENOMIC DNA]</scope>
    <source>
        <strain evidence="12 15">JA575</strain>
    </source>
</reference>
<evidence type="ECO:0000259" key="10">
    <source>
        <dbReference type="Pfam" id="PF25944"/>
    </source>
</evidence>
<dbReference type="InterPro" id="IPR058627">
    <property type="entry name" value="MdtA-like_C"/>
</dbReference>
<evidence type="ECO:0000256" key="5">
    <source>
        <dbReference type="ARBA" id="ARBA00022519"/>
    </source>
</evidence>
<feature type="domain" description="Multidrug resistance protein MdtA-like alpha-helical hairpin" evidence="8">
    <location>
        <begin position="129"/>
        <end position="197"/>
    </location>
</feature>
<dbReference type="SUPFAM" id="SSF111369">
    <property type="entry name" value="HlyD-like secretion proteins"/>
    <property type="match status" value="1"/>
</dbReference>
<keyword evidence="5" id="KW-0997">Cell inner membrane</keyword>
<evidence type="ECO:0000313" key="12">
    <source>
        <dbReference type="EMBL" id="RED42072.1"/>
    </source>
</evidence>
<evidence type="ECO:0000313" key="13">
    <source>
        <dbReference type="EMBL" id="SSW89432.1"/>
    </source>
</evidence>
<dbReference type="RefSeq" id="WP_114356608.1">
    <property type="nucleotide sequence ID" value="NZ_QRDT01000002.1"/>
</dbReference>
<dbReference type="OrthoDB" id="9783047at2"/>
<keyword evidence="4" id="KW-1003">Cell membrane</keyword>
<dbReference type="Pfam" id="PF25967">
    <property type="entry name" value="RND-MFP_C"/>
    <property type="match status" value="1"/>
</dbReference>
<feature type="coiled-coil region" evidence="7">
    <location>
        <begin position="130"/>
        <end position="193"/>
    </location>
</feature>
<dbReference type="FunFam" id="2.40.420.20:FF:000001">
    <property type="entry name" value="Efflux RND transporter periplasmic adaptor subunit"/>
    <property type="match status" value="1"/>
</dbReference>
<dbReference type="Proteomes" id="UP000252631">
    <property type="component" value="Unassembled WGS sequence"/>
</dbReference>
<dbReference type="Gene3D" id="2.40.50.100">
    <property type="match status" value="1"/>
</dbReference>
<keyword evidence="15" id="KW-1185">Reference proteome</keyword>
<dbReference type="GO" id="GO:0015562">
    <property type="term" value="F:efflux transmembrane transporter activity"/>
    <property type="evidence" value="ECO:0007669"/>
    <property type="project" value="TreeGrafter"/>
</dbReference>
<evidence type="ECO:0000256" key="2">
    <source>
        <dbReference type="ARBA" id="ARBA00009477"/>
    </source>
</evidence>
<dbReference type="InterPro" id="IPR058626">
    <property type="entry name" value="MdtA-like_b-barrel"/>
</dbReference>
<evidence type="ECO:0000313" key="14">
    <source>
        <dbReference type="Proteomes" id="UP000252631"/>
    </source>
</evidence>
<keyword evidence="3" id="KW-0813">Transport</keyword>
<evidence type="ECO:0000313" key="15">
    <source>
        <dbReference type="Proteomes" id="UP000256343"/>
    </source>
</evidence>
<dbReference type="Gene3D" id="2.40.420.20">
    <property type="match status" value="1"/>
</dbReference>
<evidence type="ECO:0000256" key="1">
    <source>
        <dbReference type="ARBA" id="ARBA00004236"/>
    </source>
</evidence>
<organism evidence="13 14">
    <name type="scientific">Rhodopseudomonas pentothenatexigens</name>
    <dbReference type="NCBI Taxonomy" id="999699"/>
    <lineage>
        <taxon>Bacteria</taxon>
        <taxon>Pseudomonadati</taxon>
        <taxon>Pseudomonadota</taxon>
        <taxon>Alphaproteobacteria</taxon>
        <taxon>Hyphomicrobiales</taxon>
        <taxon>Nitrobacteraceae</taxon>
        <taxon>Rhodopseudomonas</taxon>
    </lineage>
</organism>
<comment type="subcellular location">
    <subcellularLocation>
        <location evidence="1">Cell membrane</location>
    </subcellularLocation>
</comment>
<reference evidence="13 14" key="1">
    <citation type="submission" date="2017-08" db="EMBL/GenBank/DDBJ databases">
        <authorList>
            <person name="de Groot N.N."/>
        </authorList>
    </citation>
    <scope>NUCLEOTIDE SEQUENCE [LARGE SCALE GENOMIC DNA]</scope>
    <source>
        <strain evidence="13 14">JA575</strain>
    </source>
</reference>
<dbReference type="NCBIfam" id="TIGR01730">
    <property type="entry name" value="RND_mfp"/>
    <property type="match status" value="1"/>
</dbReference>
<evidence type="ECO:0000256" key="3">
    <source>
        <dbReference type="ARBA" id="ARBA00022448"/>
    </source>
</evidence>
<keyword evidence="7" id="KW-0175">Coiled coil</keyword>
<evidence type="ECO:0000256" key="7">
    <source>
        <dbReference type="SAM" id="Coils"/>
    </source>
</evidence>
<accession>A0A336JJ40</accession>
<dbReference type="Pfam" id="PF25876">
    <property type="entry name" value="HH_MFP_RND"/>
    <property type="match status" value="1"/>
</dbReference>
<evidence type="ECO:0000256" key="4">
    <source>
        <dbReference type="ARBA" id="ARBA00022475"/>
    </source>
</evidence>
<evidence type="ECO:0000259" key="8">
    <source>
        <dbReference type="Pfam" id="PF25876"/>
    </source>
</evidence>
<dbReference type="GO" id="GO:1990281">
    <property type="term" value="C:efflux pump complex"/>
    <property type="evidence" value="ECO:0007669"/>
    <property type="project" value="TreeGrafter"/>
</dbReference>
<dbReference type="GO" id="GO:0030313">
    <property type="term" value="C:cell envelope"/>
    <property type="evidence" value="ECO:0007669"/>
    <property type="project" value="UniProtKB-SubCell"/>
</dbReference>
<dbReference type="Proteomes" id="UP000256343">
    <property type="component" value="Unassembled WGS sequence"/>
</dbReference>
<feature type="domain" description="Multidrug resistance protein MdtA-like beta-barrel" evidence="10">
    <location>
        <begin position="234"/>
        <end position="317"/>
    </location>
</feature>
<name>A0A336JJ40_9BRAD</name>
<dbReference type="Pfam" id="PF25917">
    <property type="entry name" value="BSH_RND"/>
    <property type="match status" value="1"/>
</dbReference>
<proteinExistence type="inferred from homology"/>
<comment type="similarity">
    <text evidence="2">Belongs to the membrane fusion protein (MFP) (TC 8.A.1) family.</text>
</comment>
<dbReference type="InterPro" id="IPR058625">
    <property type="entry name" value="MdtA-like_BSH"/>
</dbReference>